<organism evidence="2 3">
    <name type="scientific">Anaeromyxobacter paludicola</name>
    <dbReference type="NCBI Taxonomy" id="2918171"/>
    <lineage>
        <taxon>Bacteria</taxon>
        <taxon>Pseudomonadati</taxon>
        <taxon>Myxococcota</taxon>
        <taxon>Myxococcia</taxon>
        <taxon>Myxococcales</taxon>
        <taxon>Cystobacterineae</taxon>
        <taxon>Anaeromyxobacteraceae</taxon>
        <taxon>Anaeromyxobacter</taxon>
    </lineage>
</organism>
<evidence type="ECO:0000256" key="1">
    <source>
        <dbReference type="SAM" id="SignalP"/>
    </source>
</evidence>
<name>A0ABM7XFH2_9BACT</name>
<protein>
    <recommendedName>
        <fullName evidence="4">Lipoprotein</fullName>
    </recommendedName>
</protein>
<dbReference type="Proteomes" id="UP001162734">
    <property type="component" value="Chromosome"/>
</dbReference>
<sequence>MKTLLALCLLALAGCATLRSDETVCPEYRDLRCLTAPECSLDRTRGCRVCQCRKVDAAPAKEDGRLPSNLPPDQVVKP</sequence>
<evidence type="ECO:0008006" key="4">
    <source>
        <dbReference type="Google" id="ProtNLM"/>
    </source>
</evidence>
<dbReference type="EMBL" id="AP025592">
    <property type="protein sequence ID" value="BDG10593.1"/>
    <property type="molecule type" value="Genomic_DNA"/>
</dbReference>
<gene>
    <name evidence="2" type="ORF">AMPC_37060</name>
</gene>
<feature type="chain" id="PRO_5046646950" description="Lipoprotein" evidence="1">
    <location>
        <begin position="21"/>
        <end position="78"/>
    </location>
</feature>
<keyword evidence="1" id="KW-0732">Signal</keyword>
<evidence type="ECO:0000313" key="3">
    <source>
        <dbReference type="Proteomes" id="UP001162734"/>
    </source>
</evidence>
<feature type="signal peptide" evidence="1">
    <location>
        <begin position="1"/>
        <end position="20"/>
    </location>
</feature>
<reference evidence="3" key="1">
    <citation type="journal article" date="2022" name="Int. J. Syst. Evol. Microbiol.">
        <title>Anaeromyxobacter oryzae sp. nov., Anaeromyxobacter diazotrophicus sp. nov. and Anaeromyxobacter paludicola sp. nov., isolated from paddy soils.</title>
        <authorList>
            <person name="Itoh H."/>
            <person name="Xu Z."/>
            <person name="Mise K."/>
            <person name="Masuda Y."/>
            <person name="Ushijima N."/>
            <person name="Hayakawa C."/>
            <person name="Shiratori Y."/>
            <person name="Senoo K."/>
        </authorList>
    </citation>
    <scope>NUCLEOTIDE SEQUENCE [LARGE SCALE GENOMIC DNA]</scope>
    <source>
        <strain evidence="3">Red630</strain>
    </source>
</reference>
<keyword evidence="3" id="KW-1185">Reference proteome</keyword>
<dbReference type="RefSeq" id="WP_248343098.1">
    <property type="nucleotide sequence ID" value="NZ_AP025592.1"/>
</dbReference>
<evidence type="ECO:0000313" key="2">
    <source>
        <dbReference type="EMBL" id="BDG10593.1"/>
    </source>
</evidence>
<dbReference type="PROSITE" id="PS51257">
    <property type="entry name" value="PROKAR_LIPOPROTEIN"/>
    <property type="match status" value="1"/>
</dbReference>
<accession>A0ABM7XFH2</accession>
<proteinExistence type="predicted"/>